<name>A0A5B8RBE6_9ZZZZ</name>
<reference evidence="4" key="1">
    <citation type="submission" date="2019-06" db="EMBL/GenBank/DDBJ databases">
        <authorList>
            <person name="Murdoch R.W."/>
            <person name="Fathepure B."/>
        </authorList>
    </citation>
    <scope>NUCLEOTIDE SEQUENCE</scope>
</reference>
<dbReference type="InterPro" id="IPR038713">
    <property type="entry name" value="Terminase_Gp1_N_sf"/>
</dbReference>
<sequence>MTKITDKQEAFAREYLTDLNATQAAIRAGYSAKTASQTGHELLGKPAVAEHIAELKAERERRLEVNADTVVRELARVGLMDPRKLFNGDGTPKPIHELDDDTAAALHSLDVARIGNDEVGVGQVLKYRFSDKVAALDKLMKHLGGYEKDNRQQGDTVVELLNAISQCPQSTAQGRIKAREEARVGDSGDQ</sequence>
<dbReference type="InterPro" id="IPR005335">
    <property type="entry name" value="Terminase_ssu"/>
</dbReference>
<evidence type="ECO:0008006" key="5">
    <source>
        <dbReference type="Google" id="ProtNLM"/>
    </source>
</evidence>
<keyword evidence="1" id="KW-1188">Viral release from host cell</keyword>
<dbReference type="Gene3D" id="1.10.10.1400">
    <property type="entry name" value="Terminase, small subunit, N-terminal DNA-binding domain, HTH motif"/>
    <property type="match status" value="1"/>
</dbReference>
<keyword evidence="2" id="KW-0231">Viral genome packaging</keyword>
<dbReference type="PANTHER" id="PTHR41328">
    <property type="entry name" value="TERMINASE SMALL SUBUNIT-RELATED"/>
    <property type="match status" value="1"/>
</dbReference>
<dbReference type="PANTHER" id="PTHR41328:SF2">
    <property type="entry name" value="TERMINASE SMALL SUBUNIT"/>
    <property type="match status" value="1"/>
</dbReference>
<organism evidence="4">
    <name type="scientific">uncultured organism</name>
    <dbReference type="NCBI Taxonomy" id="155900"/>
    <lineage>
        <taxon>unclassified sequences</taxon>
        <taxon>environmental samples</taxon>
    </lineage>
</organism>
<evidence type="ECO:0000256" key="1">
    <source>
        <dbReference type="ARBA" id="ARBA00022612"/>
    </source>
</evidence>
<dbReference type="Pfam" id="PF03592">
    <property type="entry name" value="Terminase_2"/>
    <property type="match status" value="1"/>
</dbReference>
<evidence type="ECO:0000256" key="3">
    <source>
        <dbReference type="SAM" id="MobiDB-lite"/>
    </source>
</evidence>
<dbReference type="EMBL" id="MN079144">
    <property type="protein sequence ID" value="QEA06449.1"/>
    <property type="molecule type" value="Genomic_DNA"/>
</dbReference>
<evidence type="ECO:0000256" key="2">
    <source>
        <dbReference type="ARBA" id="ARBA00023219"/>
    </source>
</evidence>
<feature type="compositionally biased region" description="Basic and acidic residues" evidence="3">
    <location>
        <begin position="177"/>
        <end position="190"/>
    </location>
</feature>
<accession>A0A5B8RBE6</accession>
<feature type="region of interest" description="Disordered" evidence="3">
    <location>
        <begin position="169"/>
        <end position="190"/>
    </location>
</feature>
<dbReference type="AlphaFoldDB" id="A0A5B8RBE6"/>
<dbReference type="GO" id="GO:0051276">
    <property type="term" value="P:chromosome organization"/>
    <property type="evidence" value="ECO:0007669"/>
    <property type="project" value="InterPro"/>
</dbReference>
<dbReference type="InterPro" id="IPR052404">
    <property type="entry name" value="SPP1-like_terminase"/>
</dbReference>
<evidence type="ECO:0000313" key="4">
    <source>
        <dbReference type="EMBL" id="QEA06449.1"/>
    </source>
</evidence>
<proteinExistence type="predicted"/>
<gene>
    <name evidence="4" type="ORF">KBTEX_02787</name>
</gene>
<protein>
    <recommendedName>
        <fullName evidence="5">Terminase small subunit</fullName>
    </recommendedName>
</protein>